<comment type="caution">
    <text evidence="2">The sequence shown here is derived from an EMBL/GenBank/DDBJ whole genome shotgun (WGS) entry which is preliminary data.</text>
</comment>
<reference evidence="2" key="1">
    <citation type="journal article" date="2020" name="mSystems">
        <title>Genome- and Community-Level Interaction Insights into Carbon Utilization and Element Cycling Functions of Hydrothermarchaeota in Hydrothermal Sediment.</title>
        <authorList>
            <person name="Zhou Z."/>
            <person name="Liu Y."/>
            <person name="Xu W."/>
            <person name="Pan J."/>
            <person name="Luo Z.H."/>
            <person name="Li M."/>
        </authorList>
    </citation>
    <scope>NUCLEOTIDE SEQUENCE [LARGE SCALE GENOMIC DNA]</scope>
    <source>
        <strain evidence="2">SpSt-658</strain>
    </source>
</reference>
<feature type="transmembrane region" description="Helical" evidence="1">
    <location>
        <begin position="133"/>
        <end position="154"/>
    </location>
</feature>
<keyword evidence="1" id="KW-0472">Membrane</keyword>
<keyword evidence="1" id="KW-0812">Transmembrane</keyword>
<proteinExistence type="predicted"/>
<feature type="transmembrane region" description="Helical" evidence="1">
    <location>
        <begin position="91"/>
        <end position="112"/>
    </location>
</feature>
<sequence length="236" mass="26746">MSDYKKYTGEDIVRDFVRMRVEDLERIMMIYKNISSFVSEAEKMFSRIEKLIDLIECLPVKSGVIVADPMKRFLSYLRIEIMGGDENPYTIYLSMSPPLLPHFFLVVSYITVKMKFIPLMIIRSSPIVSLSSILAKVGLVSAPVAHFLISVRLLEQVARFEISVHPLDTKYIKLPLKPKKNVLYLCELGLSTAPVSDSYNVEIDISDISPISNDDLNNKDFISLKNVLDDMVGGLS</sequence>
<keyword evidence="1" id="KW-1133">Transmembrane helix</keyword>
<dbReference type="EMBL" id="DTCA01000116">
    <property type="protein sequence ID" value="HGM07542.1"/>
    <property type="molecule type" value="Genomic_DNA"/>
</dbReference>
<accession>A0A7C4D276</accession>
<organism evidence="2">
    <name type="scientific">Ignisphaera aggregans</name>
    <dbReference type="NCBI Taxonomy" id="334771"/>
    <lineage>
        <taxon>Archaea</taxon>
        <taxon>Thermoproteota</taxon>
        <taxon>Thermoprotei</taxon>
        <taxon>Desulfurococcales</taxon>
        <taxon>Desulfurococcaceae</taxon>
        <taxon>Ignisphaera</taxon>
    </lineage>
</organism>
<dbReference type="AlphaFoldDB" id="A0A7C4D276"/>
<protein>
    <submittedName>
        <fullName evidence="2">Uncharacterized protein</fullName>
    </submittedName>
</protein>
<gene>
    <name evidence="2" type="ORF">ENU31_03935</name>
</gene>
<evidence type="ECO:0000313" key="2">
    <source>
        <dbReference type="EMBL" id="HGM07542.1"/>
    </source>
</evidence>
<name>A0A7C4D276_9CREN</name>
<evidence type="ECO:0000256" key="1">
    <source>
        <dbReference type="SAM" id="Phobius"/>
    </source>
</evidence>